<dbReference type="Gene3D" id="1.20.1250.20">
    <property type="entry name" value="MFS general substrate transporter like domains"/>
    <property type="match status" value="2"/>
</dbReference>
<comment type="subcellular location">
    <subcellularLocation>
        <location evidence="1">Membrane</location>
        <topology evidence="1">Multi-pass membrane protein</topology>
    </subcellularLocation>
</comment>
<dbReference type="SUPFAM" id="SSF103473">
    <property type="entry name" value="MFS general substrate transporter"/>
    <property type="match status" value="1"/>
</dbReference>
<dbReference type="FunFam" id="1.20.1250.20:FF:000013">
    <property type="entry name" value="MFS general substrate transporter"/>
    <property type="match status" value="1"/>
</dbReference>
<dbReference type="PANTHER" id="PTHR43791">
    <property type="entry name" value="PERMEASE-RELATED"/>
    <property type="match status" value="1"/>
</dbReference>
<evidence type="ECO:0000259" key="8">
    <source>
        <dbReference type="PROSITE" id="PS50850"/>
    </source>
</evidence>
<dbReference type="EMBL" id="MU157862">
    <property type="protein sequence ID" value="KAF9527383.1"/>
    <property type="molecule type" value="Genomic_DNA"/>
</dbReference>
<dbReference type="PROSITE" id="PS50850">
    <property type="entry name" value="MFS"/>
    <property type="match status" value="1"/>
</dbReference>
<keyword evidence="10" id="KW-1185">Reference proteome</keyword>
<feature type="transmembrane region" description="Helical" evidence="7">
    <location>
        <begin position="223"/>
        <end position="245"/>
    </location>
</feature>
<evidence type="ECO:0000256" key="5">
    <source>
        <dbReference type="ARBA" id="ARBA00023136"/>
    </source>
</evidence>
<sequence length="520" mass="58059">MSNDEKEKIEERQSLDVAPSSASLGPADNPDYSDWKFRLPEPGSLERTLGEKKLVRKLDMRLMPVIILIYFMNYIDRNNVAAARLKGLQEDLKLDDTQYDTVIAILFVSYIPAQIPSNMILNKISRPSLYIGICSILWGLTSLLTGVTRNYAGILACRICIGIPEAAFYPGSIYLLSRWYTKNELAFRAAFLYIGALSSNAFGNLIAAGILSNMEGAKDIRAWRWLFFVEGAITILIGFFAILLLPDYPNNTRWLSQFDLRLAQARLSEDAGEADVDNAEESPLKGLLMAIRDTKVILFAILVASQFLGLSFLQFFPTLTKTLKYNTTITLLLAAPPWILAAIVCCVNALHADKTGERFFHINVWWWSVIVGFIISMSTMSTGARYFSLFLMALGYVGWALTLAWVSNVVPRPPAKRAAAIAIVNGSGHIGTVIGSYSWKASWGPQYHQSMGITLAALVVSSSLAFVVRQILVRENRKLDENEKTALEGADRLRVEQAAKLEGITFDQAMERRKGFRYLY</sequence>
<evidence type="ECO:0000256" key="7">
    <source>
        <dbReference type="SAM" id="Phobius"/>
    </source>
</evidence>
<dbReference type="GO" id="GO:0016020">
    <property type="term" value="C:membrane"/>
    <property type="evidence" value="ECO:0007669"/>
    <property type="project" value="UniProtKB-SubCell"/>
</dbReference>
<gene>
    <name evidence="9" type="ORF">CPB83DRAFT_856453</name>
</gene>
<evidence type="ECO:0000256" key="6">
    <source>
        <dbReference type="SAM" id="MobiDB-lite"/>
    </source>
</evidence>
<evidence type="ECO:0000313" key="10">
    <source>
        <dbReference type="Proteomes" id="UP000807306"/>
    </source>
</evidence>
<feature type="transmembrane region" description="Helical" evidence="7">
    <location>
        <begin position="362"/>
        <end position="380"/>
    </location>
</feature>
<dbReference type="OrthoDB" id="2985014at2759"/>
<feature type="domain" description="Major facilitator superfamily (MFS) profile" evidence="8">
    <location>
        <begin position="62"/>
        <end position="477"/>
    </location>
</feature>
<proteinExistence type="predicted"/>
<evidence type="ECO:0000256" key="3">
    <source>
        <dbReference type="ARBA" id="ARBA00022692"/>
    </source>
</evidence>
<feature type="transmembrane region" description="Helical" evidence="7">
    <location>
        <begin position="418"/>
        <end position="439"/>
    </location>
</feature>
<feature type="transmembrane region" description="Helical" evidence="7">
    <location>
        <begin position="189"/>
        <end position="211"/>
    </location>
</feature>
<dbReference type="Pfam" id="PF07690">
    <property type="entry name" value="MFS_1"/>
    <property type="match status" value="1"/>
</dbReference>
<name>A0A9P6EEE3_9AGAR</name>
<comment type="caution">
    <text evidence="9">The sequence shown here is derived from an EMBL/GenBank/DDBJ whole genome shotgun (WGS) entry which is preliminary data.</text>
</comment>
<feature type="transmembrane region" description="Helical" evidence="7">
    <location>
        <begin position="296"/>
        <end position="316"/>
    </location>
</feature>
<feature type="region of interest" description="Disordered" evidence="6">
    <location>
        <begin position="1"/>
        <end position="34"/>
    </location>
</feature>
<dbReference type="FunFam" id="1.20.1250.20:FF:000057">
    <property type="entry name" value="MFS general substrate transporter"/>
    <property type="match status" value="1"/>
</dbReference>
<feature type="transmembrane region" description="Helical" evidence="7">
    <location>
        <begin position="328"/>
        <end position="350"/>
    </location>
</feature>
<evidence type="ECO:0000313" key="9">
    <source>
        <dbReference type="EMBL" id="KAF9527383.1"/>
    </source>
</evidence>
<feature type="transmembrane region" description="Helical" evidence="7">
    <location>
        <begin position="153"/>
        <end position="177"/>
    </location>
</feature>
<keyword evidence="4 7" id="KW-1133">Transmembrane helix</keyword>
<dbReference type="InterPro" id="IPR020846">
    <property type="entry name" value="MFS_dom"/>
</dbReference>
<reference evidence="9" key="1">
    <citation type="submission" date="2020-11" db="EMBL/GenBank/DDBJ databases">
        <authorList>
            <consortium name="DOE Joint Genome Institute"/>
            <person name="Ahrendt S."/>
            <person name="Riley R."/>
            <person name="Andreopoulos W."/>
            <person name="Labutti K."/>
            <person name="Pangilinan J."/>
            <person name="Ruiz-Duenas F.J."/>
            <person name="Barrasa J.M."/>
            <person name="Sanchez-Garcia M."/>
            <person name="Camarero S."/>
            <person name="Miyauchi S."/>
            <person name="Serrano A."/>
            <person name="Linde D."/>
            <person name="Babiker R."/>
            <person name="Drula E."/>
            <person name="Ayuso-Fernandez I."/>
            <person name="Pacheco R."/>
            <person name="Padilla G."/>
            <person name="Ferreira P."/>
            <person name="Barriuso J."/>
            <person name="Kellner H."/>
            <person name="Castanera R."/>
            <person name="Alfaro M."/>
            <person name="Ramirez L."/>
            <person name="Pisabarro A.G."/>
            <person name="Kuo A."/>
            <person name="Tritt A."/>
            <person name="Lipzen A."/>
            <person name="He G."/>
            <person name="Yan M."/>
            <person name="Ng V."/>
            <person name="Cullen D."/>
            <person name="Martin F."/>
            <person name="Rosso M.-N."/>
            <person name="Henrissat B."/>
            <person name="Hibbett D."/>
            <person name="Martinez A.T."/>
            <person name="Grigoriev I.V."/>
        </authorList>
    </citation>
    <scope>NUCLEOTIDE SEQUENCE</scope>
    <source>
        <strain evidence="9">CBS 506.95</strain>
    </source>
</reference>
<keyword evidence="3 7" id="KW-0812">Transmembrane</keyword>
<protein>
    <submittedName>
        <fullName evidence="9">MFS transporter</fullName>
    </submittedName>
</protein>
<dbReference type="AlphaFoldDB" id="A0A9P6EEE3"/>
<feature type="transmembrane region" description="Helical" evidence="7">
    <location>
        <begin position="386"/>
        <end position="406"/>
    </location>
</feature>
<accession>A0A9P6EEE3</accession>
<dbReference type="Proteomes" id="UP000807306">
    <property type="component" value="Unassembled WGS sequence"/>
</dbReference>
<dbReference type="GO" id="GO:0022857">
    <property type="term" value="F:transmembrane transporter activity"/>
    <property type="evidence" value="ECO:0007669"/>
    <property type="project" value="InterPro"/>
</dbReference>
<dbReference type="PANTHER" id="PTHR43791:SF6">
    <property type="entry name" value="TRANSPORTER, PUTATIVE (AFU_ORTHOLOGUE AFUA_1G16690)-RELATED"/>
    <property type="match status" value="1"/>
</dbReference>
<feature type="transmembrane region" description="Helical" evidence="7">
    <location>
        <begin position="128"/>
        <end position="147"/>
    </location>
</feature>
<organism evidence="9 10">
    <name type="scientific">Crepidotus variabilis</name>
    <dbReference type="NCBI Taxonomy" id="179855"/>
    <lineage>
        <taxon>Eukaryota</taxon>
        <taxon>Fungi</taxon>
        <taxon>Dikarya</taxon>
        <taxon>Basidiomycota</taxon>
        <taxon>Agaricomycotina</taxon>
        <taxon>Agaricomycetes</taxon>
        <taxon>Agaricomycetidae</taxon>
        <taxon>Agaricales</taxon>
        <taxon>Agaricineae</taxon>
        <taxon>Crepidotaceae</taxon>
        <taxon>Crepidotus</taxon>
    </lineage>
</organism>
<keyword evidence="5 7" id="KW-0472">Membrane</keyword>
<feature type="compositionally biased region" description="Basic and acidic residues" evidence="6">
    <location>
        <begin position="1"/>
        <end position="14"/>
    </location>
</feature>
<dbReference type="InterPro" id="IPR036259">
    <property type="entry name" value="MFS_trans_sf"/>
</dbReference>
<feature type="transmembrane region" description="Helical" evidence="7">
    <location>
        <begin position="451"/>
        <end position="468"/>
    </location>
</feature>
<keyword evidence="2" id="KW-0813">Transport</keyword>
<evidence type="ECO:0000256" key="2">
    <source>
        <dbReference type="ARBA" id="ARBA00022448"/>
    </source>
</evidence>
<dbReference type="InterPro" id="IPR011701">
    <property type="entry name" value="MFS"/>
</dbReference>
<evidence type="ECO:0000256" key="1">
    <source>
        <dbReference type="ARBA" id="ARBA00004141"/>
    </source>
</evidence>
<evidence type="ECO:0000256" key="4">
    <source>
        <dbReference type="ARBA" id="ARBA00022989"/>
    </source>
</evidence>